<feature type="region of interest" description="Disordered" evidence="1">
    <location>
        <begin position="211"/>
        <end position="261"/>
    </location>
</feature>
<accession>G0U553</accession>
<feature type="compositionally biased region" description="Polar residues" evidence="1">
    <location>
        <begin position="232"/>
        <end position="242"/>
    </location>
</feature>
<evidence type="ECO:0000256" key="1">
    <source>
        <dbReference type="SAM" id="MobiDB-lite"/>
    </source>
</evidence>
<feature type="compositionally biased region" description="Polar residues" evidence="1">
    <location>
        <begin position="211"/>
        <end position="224"/>
    </location>
</feature>
<feature type="region of interest" description="Disordered" evidence="1">
    <location>
        <begin position="150"/>
        <end position="181"/>
    </location>
</feature>
<reference evidence="2" key="1">
    <citation type="journal article" date="2012" name="Proc. Natl. Acad. Sci. U.S.A.">
        <title>Antigenic diversity is generated by distinct evolutionary mechanisms in African trypanosome species.</title>
        <authorList>
            <person name="Jackson A.P."/>
            <person name="Berry A."/>
            <person name="Aslett M."/>
            <person name="Allison H.C."/>
            <person name="Burton P."/>
            <person name="Vavrova-Anderson J."/>
            <person name="Brown R."/>
            <person name="Browne H."/>
            <person name="Corton N."/>
            <person name="Hauser H."/>
            <person name="Gamble J."/>
            <person name="Gilderthorp R."/>
            <person name="Marcello L."/>
            <person name="McQuillan J."/>
            <person name="Otto T.D."/>
            <person name="Quail M.A."/>
            <person name="Sanders M.J."/>
            <person name="van Tonder A."/>
            <person name="Ginger M.L."/>
            <person name="Field M.C."/>
            <person name="Barry J.D."/>
            <person name="Hertz-Fowler C."/>
            <person name="Berriman M."/>
        </authorList>
    </citation>
    <scope>NUCLEOTIDE SEQUENCE</scope>
    <source>
        <strain evidence="2">Y486</strain>
    </source>
</reference>
<gene>
    <name evidence="2" type="ORF">TVY486_1000550</name>
</gene>
<dbReference type="VEuPathDB" id="TriTrypDB:TvY486_1000550"/>
<proteinExistence type="predicted"/>
<organism evidence="2">
    <name type="scientific">Trypanosoma vivax (strain Y486)</name>
    <dbReference type="NCBI Taxonomy" id="1055687"/>
    <lineage>
        <taxon>Eukaryota</taxon>
        <taxon>Discoba</taxon>
        <taxon>Euglenozoa</taxon>
        <taxon>Kinetoplastea</taxon>
        <taxon>Metakinetoplastina</taxon>
        <taxon>Trypanosomatida</taxon>
        <taxon>Trypanosomatidae</taxon>
        <taxon>Trypanosoma</taxon>
        <taxon>Duttonella</taxon>
    </lineage>
</organism>
<evidence type="ECO:0000313" key="2">
    <source>
        <dbReference type="EMBL" id="CCC51001.1"/>
    </source>
</evidence>
<dbReference type="EMBL" id="HE573026">
    <property type="protein sequence ID" value="CCC51001.1"/>
    <property type="molecule type" value="Genomic_DNA"/>
</dbReference>
<dbReference type="OMA" id="MIRWFER"/>
<feature type="region of interest" description="Disordered" evidence="1">
    <location>
        <begin position="1"/>
        <end position="25"/>
    </location>
</feature>
<feature type="compositionally biased region" description="Basic and acidic residues" evidence="1">
    <location>
        <begin position="152"/>
        <end position="171"/>
    </location>
</feature>
<protein>
    <submittedName>
        <fullName evidence="2">Uncharacterized protein</fullName>
    </submittedName>
</protein>
<feature type="compositionally biased region" description="Polar residues" evidence="1">
    <location>
        <begin position="251"/>
        <end position="261"/>
    </location>
</feature>
<sequence length="345" mass="38349">MASRLFTRQPRRTPNQHHLPPLLPPISSHVCEAGSPCRQPVAPQSTTNRASEKTLCSDSLRNRCSVGTVLSENGAAGSRASERGLSDAVTYSVEHQLPQVLNSMLDDLLRERPETEVDAWMIRWFERARDRREIERQGRFVHTISSAIPHPRSRERDRVRPVEAKGEQEPHRQRKLCRTSSAVNHRDGSTVWLLSPGPSTVTPVLQQRVSNSVVETTSDASLQRSPRLRSGRYSNSSVQESVSPVVRERNSPSLSDHPCSTNNQITPPALAVLHTPPFIVQQQELCPPLLVEKAREDDEARQRQAAGVCLSHLFDPRTRVKASQYLDSVGSDGAALKAPTDSKVV</sequence>
<name>G0U553_TRYVY</name>
<dbReference type="AlphaFoldDB" id="G0U553"/>